<reference evidence="2" key="1">
    <citation type="submission" date="2022-03" db="EMBL/GenBank/DDBJ databases">
        <title>Draft genome sequence of Aduncisulcus paluster, a free-living microaerophilic Fornicata.</title>
        <authorList>
            <person name="Yuyama I."/>
            <person name="Kume K."/>
            <person name="Tamura T."/>
            <person name="Inagaki Y."/>
            <person name="Hashimoto T."/>
        </authorList>
    </citation>
    <scope>NUCLEOTIDE SEQUENCE</scope>
    <source>
        <strain evidence="2">NY0171</strain>
    </source>
</reference>
<gene>
    <name evidence="2" type="ORF">ADUPG1_009651</name>
</gene>
<feature type="compositionally biased region" description="Polar residues" evidence="1">
    <location>
        <begin position="37"/>
        <end position="53"/>
    </location>
</feature>
<feature type="non-terminal residue" evidence="2">
    <location>
        <position position="1"/>
    </location>
</feature>
<comment type="caution">
    <text evidence="2">The sequence shown here is derived from an EMBL/GenBank/DDBJ whole genome shotgun (WGS) entry which is preliminary data.</text>
</comment>
<dbReference type="EMBL" id="BQXS01011291">
    <property type="protein sequence ID" value="GKT36745.1"/>
    <property type="molecule type" value="Genomic_DNA"/>
</dbReference>
<proteinExistence type="predicted"/>
<feature type="compositionally biased region" description="Low complexity" evidence="1">
    <location>
        <begin position="161"/>
        <end position="175"/>
    </location>
</feature>
<feature type="region of interest" description="Disordered" evidence="1">
    <location>
        <begin position="117"/>
        <end position="185"/>
    </location>
</feature>
<feature type="region of interest" description="Disordered" evidence="1">
    <location>
        <begin position="337"/>
        <end position="380"/>
    </location>
</feature>
<evidence type="ECO:0000256" key="1">
    <source>
        <dbReference type="SAM" id="MobiDB-lite"/>
    </source>
</evidence>
<feature type="region of interest" description="Disordered" evidence="1">
    <location>
        <begin position="214"/>
        <end position="286"/>
    </location>
</feature>
<sequence>SQSSQSPPVRYPPQALSNSTRNPIPLSYPSGLKHQRPSSFSPYSKNRYNTTTGPIGIDSYQRQGRLSQYPYESSQQQYHEPSIIDIEKQHISQPIVHSHPIEQDPPPQAFLKSVDRMPRDSLSKNSSLVSTNMTTTFNSLPTRQESPTIPNNPPQFGQIPSQDTTQTLTLSSRQDPSGISGKSSDEIVYVQWGGMEKEETVEKMMSETHGGMSVLDVGKEPQLDSSIPNQESKPSLSVSFSPIQLESRNKSSDTTSNDPSDGFPVEEDYPFISPPSSPSLDTFDTSLLSHNSKNILSDVKEVVNMLIETVVVGEQVKKNEEGKSIIGFDPNPIVSEEFKKEDADGQIGSTQPIIEDEEDEEARDPNQQQPDIPQEQGEED</sequence>
<organism evidence="2 3">
    <name type="scientific">Aduncisulcus paluster</name>
    <dbReference type="NCBI Taxonomy" id="2918883"/>
    <lineage>
        <taxon>Eukaryota</taxon>
        <taxon>Metamonada</taxon>
        <taxon>Carpediemonas-like organisms</taxon>
        <taxon>Aduncisulcus</taxon>
    </lineage>
</organism>
<accession>A0ABQ5L083</accession>
<keyword evidence="3" id="KW-1185">Reference proteome</keyword>
<feature type="compositionally biased region" description="Polar residues" evidence="1">
    <location>
        <begin position="223"/>
        <end position="259"/>
    </location>
</feature>
<feature type="compositionally biased region" description="Polar residues" evidence="1">
    <location>
        <begin position="123"/>
        <end position="160"/>
    </location>
</feature>
<feature type="compositionally biased region" description="Low complexity" evidence="1">
    <location>
        <begin position="67"/>
        <end position="78"/>
    </location>
</feature>
<dbReference type="Proteomes" id="UP001057375">
    <property type="component" value="Unassembled WGS sequence"/>
</dbReference>
<evidence type="ECO:0000313" key="3">
    <source>
        <dbReference type="Proteomes" id="UP001057375"/>
    </source>
</evidence>
<protein>
    <submittedName>
        <fullName evidence="2">Uncharacterized protein</fullName>
    </submittedName>
</protein>
<feature type="region of interest" description="Disordered" evidence="1">
    <location>
        <begin position="1"/>
        <end position="79"/>
    </location>
</feature>
<evidence type="ECO:0000313" key="2">
    <source>
        <dbReference type="EMBL" id="GKT36745.1"/>
    </source>
</evidence>
<name>A0ABQ5L083_9EUKA</name>